<dbReference type="SUPFAM" id="SSF89623">
    <property type="entry name" value="Ribose/Galactose isomerase RpiB/AlsB"/>
    <property type="match status" value="1"/>
</dbReference>
<feature type="active site" description="Proton donor" evidence="3">
    <location>
        <position position="102"/>
    </location>
</feature>
<dbReference type="EC" id="5.3.1.-" evidence="5"/>
<comment type="similarity">
    <text evidence="1">Belongs to the LacAB/RpiB family.</text>
</comment>
<dbReference type="InterPro" id="IPR004785">
    <property type="entry name" value="RpiB"/>
</dbReference>
<dbReference type="OrthoDB" id="1778624at2"/>
<dbReference type="NCBIfam" id="TIGR01120">
    <property type="entry name" value="rpiB"/>
    <property type="match status" value="1"/>
</dbReference>
<keyword evidence="2 5" id="KW-0413">Isomerase</keyword>
<dbReference type="PANTHER" id="PTHR30345">
    <property type="entry name" value="RIBOSE-5-PHOSPHATE ISOMERASE B"/>
    <property type="match status" value="1"/>
</dbReference>
<feature type="binding site" evidence="4">
    <location>
        <begin position="70"/>
        <end position="74"/>
    </location>
    <ligand>
        <name>D-ribulose 5-phosphate</name>
        <dbReference type="ChEBI" id="CHEBI:58121"/>
    </ligand>
</feature>
<feature type="binding site" evidence="4">
    <location>
        <position position="113"/>
    </location>
    <ligand>
        <name>D-ribulose 5-phosphate</name>
        <dbReference type="ChEBI" id="CHEBI:58121"/>
    </ligand>
</feature>
<dbReference type="Gene3D" id="3.40.1400.10">
    <property type="entry name" value="Sugar-phosphate isomerase, RpiB/LacA/LacB"/>
    <property type="match status" value="1"/>
</dbReference>
<dbReference type="EMBL" id="CP009043">
    <property type="protein sequence ID" value="AII15047.1"/>
    <property type="molecule type" value="Genomic_DNA"/>
</dbReference>
<evidence type="ECO:0000313" key="6">
    <source>
        <dbReference type="Proteomes" id="UP000028486"/>
    </source>
</evidence>
<gene>
    <name evidence="5" type="primary">rpiB</name>
    <name evidence="5" type="ORF">CIG1485E_1213</name>
</gene>
<dbReference type="KEGG" id="caj:CIG1485E_1213"/>
<dbReference type="NCBIfam" id="NF004051">
    <property type="entry name" value="PRK05571.1"/>
    <property type="match status" value="1"/>
</dbReference>
<sequence>MDVKKVVIASDHAGFEAKEFAKECLVKLGFEIEDLGTNSKDVSVDYPDFANILSNKISEKNGIYGVLICGTGIGISVAANRHANVRCALCHDVTTARLSREHNDANVLCFGARIVGRATIEDMINIFFATPFAGGRHQNRIDKLGSCYVS</sequence>
<evidence type="ECO:0000256" key="2">
    <source>
        <dbReference type="ARBA" id="ARBA00023235"/>
    </source>
</evidence>
<dbReference type="Proteomes" id="UP000028486">
    <property type="component" value="Chromosome"/>
</dbReference>
<dbReference type="InterPro" id="IPR036569">
    <property type="entry name" value="RpiB_LacA_LacB_sf"/>
</dbReference>
<dbReference type="GO" id="GO:0005975">
    <property type="term" value="P:carbohydrate metabolic process"/>
    <property type="evidence" value="ECO:0007669"/>
    <property type="project" value="InterPro"/>
</dbReference>
<dbReference type="GO" id="GO:0004751">
    <property type="term" value="F:ribose-5-phosphate isomerase activity"/>
    <property type="evidence" value="ECO:0007669"/>
    <property type="project" value="UniProtKB-EC"/>
</dbReference>
<dbReference type="PATRIC" id="fig|1244531.5.peg.1315"/>
<keyword evidence="6" id="KW-1185">Reference proteome</keyword>
<dbReference type="NCBIfam" id="TIGR00689">
    <property type="entry name" value="rpiB_lacA_lacB"/>
    <property type="match status" value="1"/>
</dbReference>
<dbReference type="PANTHER" id="PTHR30345:SF0">
    <property type="entry name" value="DNA DAMAGE-REPAIR_TOLERATION PROTEIN DRT102"/>
    <property type="match status" value="1"/>
</dbReference>
<reference evidence="6" key="1">
    <citation type="journal article" date="2014" name="Genome Announc.">
        <title>Complete Genome Sequence of Campylobacter iguaniorum Strain 1485ET, Isolated from a Bearded Dragon (Pogona vitticeps).</title>
        <authorList>
            <person name="Gilbert M.J."/>
            <person name="Miller W.G."/>
            <person name="Yee E."/>
            <person name="Kik M."/>
            <person name="Wagenaar J.A."/>
            <person name="Duim B."/>
        </authorList>
    </citation>
    <scope>NUCLEOTIDE SEQUENCE [LARGE SCALE GENOMIC DNA]</scope>
    <source>
        <strain evidence="6">1485E</strain>
    </source>
</reference>
<feature type="binding site" evidence="4">
    <location>
        <position position="103"/>
    </location>
    <ligand>
        <name>D-ribulose 5-phosphate</name>
        <dbReference type="ChEBI" id="CHEBI:58121"/>
    </ligand>
</feature>
<protein>
    <submittedName>
        <fullName evidence="5">Allose-6-phosphate isomerase / ribose-5-phosphate isomerase B</fullName>
        <ecNumber evidence="5">5.3.1.-</ecNumber>
        <ecNumber evidence="5">5.3.1.6</ecNumber>
    </submittedName>
</protein>
<evidence type="ECO:0000256" key="4">
    <source>
        <dbReference type="PIRSR" id="PIRSR005384-2"/>
    </source>
</evidence>
<dbReference type="PIRSF" id="PIRSF005384">
    <property type="entry name" value="RpiB_LacA_B"/>
    <property type="match status" value="1"/>
</dbReference>
<evidence type="ECO:0000256" key="3">
    <source>
        <dbReference type="PIRSR" id="PIRSR005384-1"/>
    </source>
</evidence>
<accession>A0A076FC98</accession>
<dbReference type="HOGENOM" id="CLU_091396_4_1_7"/>
<dbReference type="AlphaFoldDB" id="A0A076FC98"/>
<feature type="binding site" evidence="4">
    <location>
        <begin position="11"/>
        <end position="12"/>
    </location>
    <ligand>
        <name>D-ribulose 5-phosphate</name>
        <dbReference type="ChEBI" id="CHEBI:58121"/>
    </ligand>
</feature>
<dbReference type="STRING" id="1244531.CIG2463D_1304"/>
<dbReference type="Pfam" id="PF02502">
    <property type="entry name" value="LacAB_rpiB"/>
    <property type="match status" value="1"/>
</dbReference>
<name>A0A076FC98_9BACT</name>
<feature type="binding site" evidence="4">
    <location>
        <position position="136"/>
    </location>
    <ligand>
        <name>D-ribulose 5-phosphate</name>
        <dbReference type="ChEBI" id="CHEBI:58121"/>
    </ligand>
</feature>
<feature type="active site" description="Proton acceptor" evidence="3">
    <location>
        <position position="69"/>
    </location>
</feature>
<dbReference type="eggNOG" id="COG0698">
    <property type="taxonomic scope" value="Bacteria"/>
</dbReference>
<proteinExistence type="inferred from homology"/>
<dbReference type="EC" id="5.3.1.6" evidence="5"/>
<dbReference type="RefSeq" id="WP_038454643.1">
    <property type="nucleotide sequence ID" value="NZ_CP009043.1"/>
</dbReference>
<evidence type="ECO:0000256" key="1">
    <source>
        <dbReference type="ARBA" id="ARBA00008754"/>
    </source>
</evidence>
<feature type="binding site" evidence="4">
    <location>
        <position position="140"/>
    </location>
    <ligand>
        <name>D-ribulose 5-phosphate</name>
        <dbReference type="ChEBI" id="CHEBI:58121"/>
    </ligand>
</feature>
<evidence type="ECO:0000313" key="5">
    <source>
        <dbReference type="EMBL" id="AII15047.1"/>
    </source>
</evidence>
<dbReference type="InterPro" id="IPR003500">
    <property type="entry name" value="RpiB_LacA_LacB"/>
</dbReference>
<organism evidence="5 6">
    <name type="scientific">Campylobacter iguaniorum</name>
    <dbReference type="NCBI Taxonomy" id="1244531"/>
    <lineage>
        <taxon>Bacteria</taxon>
        <taxon>Pseudomonadati</taxon>
        <taxon>Campylobacterota</taxon>
        <taxon>Epsilonproteobacteria</taxon>
        <taxon>Campylobacterales</taxon>
        <taxon>Campylobacteraceae</taxon>
        <taxon>Campylobacter</taxon>
    </lineage>
</organism>